<dbReference type="PANTHER" id="PTHR10492">
    <property type="match status" value="1"/>
</dbReference>
<protein>
    <submittedName>
        <fullName evidence="1">Uncharacterized protein</fullName>
    </submittedName>
</protein>
<evidence type="ECO:0000313" key="1">
    <source>
        <dbReference type="EMBL" id="KAJ9557184.1"/>
    </source>
</evidence>
<evidence type="ECO:0000313" key="2">
    <source>
        <dbReference type="Proteomes" id="UP001172457"/>
    </source>
</evidence>
<organism evidence="1 2">
    <name type="scientific">Centaurea solstitialis</name>
    <name type="common">yellow star-thistle</name>
    <dbReference type="NCBI Taxonomy" id="347529"/>
    <lineage>
        <taxon>Eukaryota</taxon>
        <taxon>Viridiplantae</taxon>
        <taxon>Streptophyta</taxon>
        <taxon>Embryophyta</taxon>
        <taxon>Tracheophyta</taxon>
        <taxon>Spermatophyta</taxon>
        <taxon>Magnoliopsida</taxon>
        <taxon>eudicotyledons</taxon>
        <taxon>Gunneridae</taxon>
        <taxon>Pentapetalae</taxon>
        <taxon>asterids</taxon>
        <taxon>campanulids</taxon>
        <taxon>Asterales</taxon>
        <taxon>Asteraceae</taxon>
        <taxon>Carduoideae</taxon>
        <taxon>Cardueae</taxon>
        <taxon>Centaureinae</taxon>
        <taxon>Centaurea</taxon>
    </lineage>
</organism>
<proteinExistence type="predicted"/>
<dbReference type="PANTHER" id="PTHR10492:SF94">
    <property type="entry name" value="ATP-DEPENDENT DNA HELICASE"/>
    <property type="match status" value="1"/>
</dbReference>
<comment type="caution">
    <text evidence="1">The sequence shown here is derived from an EMBL/GenBank/DDBJ whole genome shotgun (WGS) entry which is preliminary data.</text>
</comment>
<sequence>MMHGPCGHLRPSSPCMEGEPRKFCSRYPQQFNDKTAQAENSYPMYRRRNNGITVNVRGNILDNRWVVPYNPKLLMMFNCHINVEVIHVDPDTEEVVNEIKRLQDACYV</sequence>
<keyword evidence="2" id="KW-1185">Reference proteome</keyword>
<accession>A0AA38TBV9</accession>
<dbReference type="AlphaFoldDB" id="A0AA38TBV9"/>
<dbReference type="Proteomes" id="UP001172457">
    <property type="component" value="Chromosome 3"/>
</dbReference>
<name>A0AA38TBV9_9ASTR</name>
<reference evidence="1" key="1">
    <citation type="submission" date="2023-03" db="EMBL/GenBank/DDBJ databases">
        <title>Chromosome-scale reference genome and RAD-based genetic map of yellow starthistle (Centaurea solstitialis) reveal putative structural variation and QTLs associated with invader traits.</title>
        <authorList>
            <person name="Reatini B."/>
            <person name="Cang F.A."/>
            <person name="Jiang Q."/>
            <person name="Mckibben M.T.W."/>
            <person name="Barker M.S."/>
            <person name="Rieseberg L.H."/>
            <person name="Dlugosch K.M."/>
        </authorList>
    </citation>
    <scope>NUCLEOTIDE SEQUENCE</scope>
    <source>
        <strain evidence="1">CAN-66</strain>
        <tissue evidence="1">Leaf</tissue>
    </source>
</reference>
<gene>
    <name evidence="1" type="ORF">OSB04_011798</name>
</gene>
<dbReference type="EMBL" id="JARYMX010000003">
    <property type="protein sequence ID" value="KAJ9557184.1"/>
    <property type="molecule type" value="Genomic_DNA"/>
</dbReference>